<protein>
    <submittedName>
        <fullName evidence="2">Uncharacterized protein</fullName>
    </submittedName>
</protein>
<gene>
    <name evidence="2" type="ORF">CEXT_544201</name>
</gene>
<dbReference type="Proteomes" id="UP001054945">
    <property type="component" value="Unassembled WGS sequence"/>
</dbReference>
<feature type="region of interest" description="Disordered" evidence="1">
    <location>
        <begin position="63"/>
        <end position="86"/>
    </location>
</feature>
<organism evidence="2 3">
    <name type="scientific">Caerostris extrusa</name>
    <name type="common">Bark spider</name>
    <name type="synonym">Caerostris bankana</name>
    <dbReference type="NCBI Taxonomy" id="172846"/>
    <lineage>
        <taxon>Eukaryota</taxon>
        <taxon>Metazoa</taxon>
        <taxon>Ecdysozoa</taxon>
        <taxon>Arthropoda</taxon>
        <taxon>Chelicerata</taxon>
        <taxon>Arachnida</taxon>
        <taxon>Araneae</taxon>
        <taxon>Araneomorphae</taxon>
        <taxon>Entelegynae</taxon>
        <taxon>Araneoidea</taxon>
        <taxon>Araneidae</taxon>
        <taxon>Caerostris</taxon>
    </lineage>
</organism>
<dbReference type="AlphaFoldDB" id="A0AAV4WU90"/>
<evidence type="ECO:0000256" key="1">
    <source>
        <dbReference type="SAM" id="MobiDB-lite"/>
    </source>
</evidence>
<reference evidence="2 3" key="1">
    <citation type="submission" date="2021-06" db="EMBL/GenBank/DDBJ databases">
        <title>Caerostris extrusa draft genome.</title>
        <authorList>
            <person name="Kono N."/>
            <person name="Arakawa K."/>
        </authorList>
    </citation>
    <scope>NUCLEOTIDE SEQUENCE [LARGE SCALE GENOMIC DNA]</scope>
</reference>
<proteinExistence type="predicted"/>
<dbReference type="EMBL" id="BPLR01016708">
    <property type="protein sequence ID" value="GIY85888.1"/>
    <property type="molecule type" value="Genomic_DNA"/>
</dbReference>
<evidence type="ECO:0000313" key="2">
    <source>
        <dbReference type="EMBL" id="GIY85888.1"/>
    </source>
</evidence>
<accession>A0AAV4WU90</accession>
<sequence>MSSAFISNLICPPVRIDIPKNTSSIVNESGKKNFLTTLPLHRNVILPSHSKPRVITDRRHFEIENPPGVLSHPHPPTHPHPPELNL</sequence>
<name>A0AAV4WU90_CAEEX</name>
<evidence type="ECO:0000313" key="3">
    <source>
        <dbReference type="Proteomes" id="UP001054945"/>
    </source>
</evidence>
<comment type="caution">
    <text evidence="2">The sequence shown here is derived from an EMBL/GenBank/DDBJ whole genome shotgun (WGS) entry which is preliminary data.</text>
</comment>
<keyword evidence="3" id="KW-1185">Reference proteome</keyword>